<comment type="caution">
    <text evidence="2">The sequence shown here is derived from an EMBL/GenBank/DDBJ whole genome shotgun (WGS) entry which is preliminary data.</text>
</comment>
<sequence length="77" mass="8298">MRRFATMIFAAAQESRPPNDDLCGTSEGASPDAPIFHADFCGGSESRPPNDEIFLSGGSGEPPSERRFLRRLGGRIS</sequence>
<evidence type="ECO:0000313" key="2">
    <source>
        <dbReference type="EMBL" id="GBC99632.1"/>
    </source>
</evidence>
<reference evidence="3" key="1">
    <citation type="submission" date="2017-09" db="EMBL/GenBank/DDBJ databases">
        <title>Metaegenomics of thermophilic ammonia-oxidizing enrichment culture.</title>
        <authorList>
            <person name="Kato S."/>
            <person name="Suzuki K."/>
        </authorList>
    </citation>
    <scope>NUCLEOTIDE SEQUENCE [LARGE SCALE GENOMIC DNA]</scope>
</reference>
<organism evidence="2 3">
    <name type="scientific">Candidatus Fervidibacter japonicus</name>
    <dbReference type="NCBI Taxonomy" id="2035412"/>
    <lineage>
        <taxon>Bacteria</taxon>
        <taxon>Candidatus Fervidibacterota</taxon>
        <taxon>Candidatus Fervidibacter</taxon>
    </lineage>
</organism>
<gene>
    <name evidence="2" type="ORF">HRbin17_02161</name>
</gene>
<evidence type="ECO:0000313" key="3">
    <source>
        <dbReference type="Proteomes" id="UP000236173"/>
    </source>
</evidence>
<protein>
    <submittedName>
        <fullName evidence="2">Uncharacterized protein</fullName>
    </submittedName>
</protein>
<dbReference type="AlphaFoldDB" id="A0A2H5XEN3"/>
<evidence type="ECO:0000256" key="1">
    <source>
        <dbReference type="SAM" id="MobiDB-lite"/>
    </source>
</evidence>
<feature type="compositionally biased region" description="Basic residues" evidence="1">
    <location>
        <begin position="68"/>
        <end position="77"/>
    </location>
</feature>
<feature type="region of interest" description="Disordered" evidence="1">
    <location>
        <begin position="47"/>
        <end position="77"/>
    </location>
</feature>
<name>A0A2H5XEN3_9BACT</name>
<dbReference type="Proteomes" id="UP000236173">
    <property type="component" value="Unassembled WGS sequence"/>
</dbReference>
<accession>A0A2H5XEN3</accession>
<proteinExistence type="predicted"/>
<dbReference type="EMBL" id="BEHT01000032">
    <property type="protein sequence ID" value="GBC99632.1"/>
    <property type="molecule type" value="Genomic_DNA"/>
</dbReference>